<dbReference type="Gene3D" id="3.30.40.10">
    <property type="entry name" value="Zinc/RING finger domain, C3HC4 (zinc finger)"/>
    <property type="match status" value="1"/>
</dbReference>
<keyword evidence="13 18" id="KW-0862">Zinc</keyword>
<proteinExistence type="inferred from homology"/>
<evidence type="ECO:0000256" key="13">
    <source>
        <dbReference type="ARBA" id="ARBA00022833"/>
    </source>
</evidence>
<keyword evidence="14" id="KW-0832">Ubl conjugation</keyword>
<evidence type="ECO:0000256" key="7">
    <source>
        <dbReference type="ARBA" id="ARBA00022454"/>
    </source>
</evidence>
<dbReference type="EMBL" id="LSSL01004299">
    <property type="protein sequence ID" value="OLY79562.1"/>
    <property type="molecule type" value="Genomic_DNA"/>
</dbReference>
<keyword evidence="12 18" id="KW-0833">Ubl conjugation pathway</keyword>
<evidence type="ECO:0000256" key="5">
    <source>
        <dbReference type="ARBA" id="ARBA00012483"/>
    </source>
</evidence>
<name>A0A1R0GRN1_9FUNG</name>
<comment type="subunit">
    <text evidence="18">Component of the Smc5-Smc6 complex.</text>
</comment>
<evidence type="ECO:0000256" key="1">
    <source>
        <dbReference type="ARBA" id="ARBA00000900"/>
    </source>
</evidence>
<evidence type="ECO:0000256" key="4">
    <source>
        <dbReference type="ARBA" id="ARBA00010258"/>
    </source>
</evidence>
<dbReference type="GO" id="GO:0000724">
    <property type="term" value="P:double-strand break repair via homologous recombination"/>
    <property type="evidence" value="ECO:0007669"/>
    <property type="project" value="TreeGrafter"/>
</dbReference>
<keyword evidence="10 18" id="KW-0227">DNA damage</keyword>
<dbReference type="GO" id="GO:0005634">
    <property type="term" value="C:nucleus"/>
    <property type="evidence" value="ECO:0007669"/>
    <property type="project" value="UniProtKB-SubCell"/>
</dbReference>
<keyword evidence="11 18" id="KW-0863">Zinc-finger</keyword>
<dbReference type="Pfam" id="PF07574">
    <property type="entry name" value="SMC_Nse1"/>
    <property type="match status" value="1"/>
</dbReference>
<dbReference type="AlphaFoldDB" id="A0A1R0GRN1"/>
<keyword evidence="8 18" id="KW-0808">Transferase</keyword>
<evidence type="ECO:0000256" key="3">
    <source>
        <dbReference type="ARBA" id="ARBA00004286"/>
    </source>
</evidence>
<dbReference type="STRING" id="133383.A0A1R0GRN1"/>
<evidence type="ECO:0000256" key="16">
    <source>
        <dbReference type="ARBA" id="ARBA00023204"/>
    </source>
</evidence>
<dbReference type="InterPro" id="IPR011513">
    <property type="entry name" value="Nse1"/>
</dbReference>
<evidence type="ECO:0000256" key="18">
    <source>
        <dbReference type="RuleBase" id="RU368018"/>
    </source>
</evidence>
<dbReference type="InterPro" id="IPR002219">
    <property type="entry name" value="PKC_DAG/PE"/>
</dbReference>
<dbReference type="GO" id="GO:0008270">
    <property type="term" value="F:zinc ion binding"/>
    <property type="evidence" value="ECO:0007669"/>
    <property type="project" value="UniProtKB-KW"/>
</dbReference>
<evidence type="ECO:0000256" key="17">
    <source>
        <dbReference type="ARBA" id="ARBA00023242"/>
    </source>
</evidence>
<dbReference type="EC" id="2.3.2.27" evidence="5 18"/>
<protein>
    <recommendedName>
        <fullName evidence="6 18">Non-structural maintenance of chromosomes element 1 homolog</fullName>
        <ecNumber evidence="5 18">2.3.2.27</ecNumber>
    </recommendedName>
</protein>
<keyword evidence="15 18" id="KW-0233">DNA recombination</keyword>
<evidence type="ECO:0000313" key="20">
    <source>
        <dbReference type="EMBL" id="OLY79562.1"/>
    </source>
</evidence>
<dbReference type="Proteomes" id="UP000187455">
    <property type="component" value="Unassembled WGS sequence"/>
</dbReference>
<evidence type="ECO:0000256" key="14">
    <source>
        <dbReference type="ARBA" id="ARBA00022843"/>
    </source>
</evidence>
<dbReference type="PANTHER" id="PTHR20973">
    <property type="entry name" value="NON-SMC ELEMENT 1-RELATED"/>
    <property type="match status" value="1"/>
</dbReference>
<evidence type="ECO:0000259" key="19">
    <source>
        <dbReference type="PROSITE" id="PS50081"/>
    </source>
</evidence>
<evidence type="ECO:0000256" key="8">
    <source>
        <dbReference type="ARBA" id="ARBA00022679"/>
    </source>
</evidence>
<keyword evidence="9 18" id="KW-0479">Metal-binding</keyword>
<evidence type="ECO:0000256" key="10">
    <source>
        <dbReference type="ARBA" id="ARBA00022763"/>
    </source>
</evidence>
<keyword evidence="17 18" id="KW-0539">Nucleus</keyword>
<comment type="function">
    <text evidence="18">Acts in a DNA repair pathway for removal of UV-induced DNA damage that is distinct from classical nucleotide excision repair and in repair of ionizing radiation damage. Functions in homologous recombination repair of DNA double strand breaks and in recovery of stalled replication forks.</text>
</comment>
<dbReference type="InterPro" id="IPR014857">
    <property type="entry name" value="Nse1_RING_C4HC3-type"/>
</dbReference>
<reference evidence="20 21" key="1">
    <citation type="journal article" date="2016" name="Mol. Biol. Evol.">
        <title>Genome-Wide Survey of Gut Fungi (Harpellales) Reveals the First Horizontally Transferred Ubiquitin Gene from a Mosquito Host.</title>
        <authorList>
            <person name="Wang Y."/>
            <person name="White M.M."/>
            <person name="Kvist S."/>
            <person name="Moncalvo J.M."/>
        </authorList>
    </citation>
    <scope>NUCLEOTIDE SEQUENCE [LARGE SCALE GENOMIC DNA]</scope>
    <source>
        <strain evidence="20 21">ALG-7-W6</strain>
    </source>
</reference>
<dbReference type="GO" id="GO:0061630">
    <property type="term" value="F:ubiquitin protein ligase activity"/>
    <property type="evidence" value="ECO:0007669"/>
    <property type="project" value="UniProtKB-EC"/>
</dbReference>
<dbReference type="OrthoDB" id="185455at2759"/>
<comment type="subcellular location">
    <subcellularLocation>
        <location evidence="3">Chromosome</location>
    </subcellularLocation>
    <subcellularLocation>
        <location evidence="2 18">Nucleus</location>
    </subcellularLocation>
</comment>
<evidence type="ECO:0000256" key="9">
    <source>
        <dbReference type="ARBA" id="ARBA00022723"/>
    </source>
</evidence>
<comment type="caution">
    <text evidence="20">The sequence shown here is derived from an EMBL/GenBank/DDBJ whole genome shotgun (WGS) entry which is preliminary data.</text>
</comment>
<evidence type="ECO:0000256" key="2">
    <source>
        <dbReference type="ARBA" id="ARBA00004123"/>
    </source>
</evidence>
<comment type="similarity">
    <text evidence="4 18">Belongs to the NSE1 family.</text>
</comment>
<evidence type="ECO:0000256" key="15">
    <source>
        <dbReference type="ARBA" id="ARBA00023172"/>
    </source>
</evidence>
<evidence type="ECO:0000313" key="21">
    <source>
        <dbReference type="Proteomes" id="UP000187455"/>
    </source>
</evidence>
<dbReference type="InterPro" id="IPR013083">
    <property type="entry name" value="Znf_RING/FYVE/PHD"/>
</dbReference>
<dbReference type="PROSITE" id="PS50081">
    <property type="entry name" value="ZF_DAG_PE_2"/>
    <property type="match status" value="1"/>
</dbReference>
<dbReference type="GO" id="GO:0030915">
    <property type="term" value="C:Smc5-Smc6 complex"/>
    <property type="evidence" value="ECO:0007669"/>
    <property type="project" value="UniProtKB-UniRule"/>
</dbReference>
<feature type="domain" description="Phorbol-ester/DAG-type" evidence="19">
    <location>
        <begin position="161"/>
        <end position="213"/>
    </location>
</feature>
<dbReference type="Gene3D" id="3.90.1150.220">
    <property type="match status" value="1"/>
</dbReference>
<keyword evidence="16 18" id="KW-0234">DNA repair</keyword>
<dbReference type="InterPro" id="IPR036388">
    <property type="entry name" value="WH-like_DNA-bd_sf"/>
</dbReference>
<dbReference type="Gene3D" id="1.10.10.10">
    <property type="entry name" value="Winged helix-like DNA-binding domain superfamily/Winged helix DNA-binding domain"/>
    <property type="match status" value="1"/>
</dbReference>
<sequence>MKSQLFLQQCLASKYFSDVEMKNTIIRIYGEDCNYKDILEKNTKKLEAFGLQIIKAVDQINGDSQYIICNIKHDSLTFLATTYSYSEITFLKILIDSIITAENNSFSISYHDAIRVSSLVGIPSFKQKDAQAALLAFQADKWLILSKDGKFLISDRTLTELHSYLVDIYPDELNNCYVCSAILTAGLVCHGCGKYIHLFCFKQLSSDHPVPQCLNCNEDYDFPSSYVGVFDRPFPPSSSQ</sequence>
<dbReference type="Pfam" id="PF08746">
    <property type="entry name" value="zf-RING-like"/>
    <property type="match status" value="1"/>
</dbReference>
<accession>A0A1R0GRN1</accession>
<keyword evidence="7" id="KW-0158">Chromosome</keyword>
<gene>
    <name evidence="20" type="ORF">AYI68_g6363</name>
</gene>
<evidence type="ECO:0000256" key="11">
    <source>
        <dbReference type="ARBA" id="ARBA00022771"/>
    </source>
</evidence>
<keyword evidence="21" id="KW-1185">Reference proteome</keyword>
<dbReference type="PANTHER" id="PTHR20973:SF0">
    <property type="entry name" value="NON-STRUCTURAL MAINTENANCE OF CHROMOSOMES ELEMENT 1 HOMOLOG"/>
    <property type="match status" value="1"/>
</dbReference>
<evidence type="ECO:0000256" key="6">
    <source>
        <dbReference type="ARBA" id="ARBA00019422"/>
    </source>
</evidence>
<organism evidence="20 21">
    <name type="scientific">Smittium mucronatum</name>
    <dbReference type="NCBI Taxonomy" id="133383"/>
    <lineage>
        <taxon>Eukaryota</taxon>
        <taxon>Fungi</taxon>
        <taxon>Fungi incertae sedis</taxon>
        <taxon>Zoopagomycota</taxon>
        <taxon>Kickxellomycotina</taxon>
        <taxon>Harpellomycetes</taxon>
        <taxon>Harpellales</taxon>
        <taxon>Legeriomycetaceae</taxon>
        <taxon>Smittium</taxon>
    </lineage>
</organism>
<comment type="catalytic activity">
    <reaction evidence="1 18">
        <text>S-ubiquitinyl-[E2 ubiquitin-conjugating enzyme]-L-cysteine + [acceptor protein]-L-lysine = [E2 ubiquitin-conjugating enzyme]-L-cysteine + N(6)-ubiquitinyl-[acceptor protein]-L-lysine.</text>
        <dbReference type="EC" id="2.3.2.27"/>
    </reaction>
</comment>
<evidence type="ECO:0000256" key="12">
    <source>
        <dbReference type="ARBA" id="ARBA00022786"/>
    </source>
</evidence>